<dbReference type="Pfam" id="PF00561">
    <property type="entry name" value="Abhydrolase_1"/>
    <property type="match status" value="1"/>
</dbReference>
<proteinExistence type="predicted"/>
<accession>A0ABP9Y1W6</accession>
<gene>
    <name evidence="2" type="ORF">HPULCUR_006131</name>
</gene>
<organism evidence="2 3">
    <name type="scientific">Helicostylum pulchrum</name>
    <dbReference type="NCBI Taxonomy" id="562976"/>
    <lineage>
        <taxon>Eukaryota</taxon>
        <taxon>Fungi</taxon>
        <taxon>Fungi incertae sedis</taxon>
        <taxon>Mucoromycota</taxon>
        <taxon>Mucoromycotina</taxon>
        <taxon>Mucoromycetes</taxon>
        <taxon>Mucorales</taxon>
        <taxon>Mucorineae</taxon>
        <taxon>Mucoraceae</taxon>
        <taxon>Helicostylum</taxon>
    </lineage>
</organism>
<keyword evidence="3" id="KW-1185">Reference proteome</keyword>
<sequence>MVNRYLQVEGASIYYEVEGDGPYLILVPGGNGGGEIFRRLRSHLTKHFTVVIYDRRGYSRSKLVGSQDYKNRLDTEADDIYNLMRNLTSESFVIFGFSSGGAISLKYLTKYPKTVYKMFLHEPVTNLGALPDSEGLRKFHTDMYNTYKNEGQDAAIKMCGKMYLTDLDYKTTVHKQLGGTRSDWSLYFEHEVQVYPFYNTNTYMIENNKDKVVLLYGIECVNLFIHRPVKSISEYLDKELYPFPGGHLGYLTETDKFAAEFIKVCKKNFVIKNIPKL</sequence>
<evidence type="ECO:0000259" key="1">
    <source>
        <dbReference type="Pfam" id="PF00561"/>
    </source>
</evidence>
<dbReference type="InterPro" id="IPR000073">
    <property type="entry name" value="AB_hydrolase_1"/>
</dbReference>
<evidence type="ECO:0000313" key="3">
    <source>
        <dbReference type="Proteomes" id="UP001476247"/>
    </source>
</evidence>
<evidence type="ECO:0000313" key="2">
    <source>
        <dbReference type="EMBL" id="GAA5800695.1"/>
    </source>
</evidence>
<protein>
    <recommendedName>
        <fullName evidence="1">AB hydrolase-1 domain-containing protein</fullName>
    </recommendedName>
</protein>
<name>A0ABP9Y1W6_9FUNG</name>
<feature type="domain" description="AB hydrolase-1" evidence="1">
    <location>
        <begin position="23"/>
        <end position="150"/>
    </location>
</feature>
<dbReference type="PANTHER" id="PTHR43433">
    <property type="entry name" value="HYDROLASE, ALPHA/BETA FOLD FAMILY PROTEIN"/>
    <property type="match status" value="1"/>
</dbReference>
<dbReference type="InterPro" id="IPR029058">
    <property type="entry name" value="AB_hydrolase_fold"/>
</dbReference>
<comment type="caution">
    <text evidence="2">The sequence shown here is derived from an EMBL/GenBank/DDBJ whole genome shotgun (WGS) entry which is preliminary data.</text>
</comment>
<dbReference type="EMBL" id="BAABUJ010000016">
    <property type="protein sequence ID" value="GAA5800695.1"/>
    <property type="molecule type" value="Genomic_DNA"/>
</dbReference>
<dbReference type="Proteomes" id="UP001476247">
    <property type="component" value="Unassembled WGS sequence"/>
</dbReference>
<dbReference type="InterPro" id="IPR050471">
    <property type="entry name" value="AB_hydrolase"/>
</dbReference>
<dbReference type="Gene3D" id="3.40.50.1820">
    <property type="entry name" value="alpha/beta hydrolase"/>
    <property type="match status" value="1"/>
</dbReference>
<dbReference type="PRINTS" id="PR00111">
    <property type="entry name" value="ABHYDROLASE"/>
</dbReference>
<reference evidence="2 3" key="1">
    <citation type="submission" date="2024-04" db="EMBL/GenBank/DDBJ databases">
        <title>genome sequences of Mucor flavus KT1a and Helicostylum pulchrum KT1b strains isolation_sourced from the surface of a dry-aged beef.</title>
        <authorList>
            <person name="Toyotome T."/>
            <person name="Hosono M."/>
            <person name="Torimaru M."/>
            <person name="Fukuda K."/>
            <person name="Mikami N."/>
        </authorList>
    </citation>
    <scope>NUCLEOTIDE SEQUENCE [LARGE SCALE GENOMIC DNA]</scope>
    <source>
        <strain evidence="2 3">KT1b</strain>
    </source>
</reference>
<dbReference type="SUPFAM" id="SSF53474">
    <property type="entry name" value="alpha/beta-Hydrolases"/>
    <property type="match status" value="1"/>
</dbReference>
<dbReference type="PANTHER" id="PTHR43433:SF5">
    <property type="entry name" value="AB HYDROLASE-1 DOMAIN-CONTAINING PROTEIN"/>
    <property type="match status" value="1"/>
</dbReference>